<evidence type="ECO:0000313" key="3">
    <source>
        <dbReference type="EMBL" id="BCS80169.1"/>
    </source>
</evidence>
<dbReference type="InterPro" id="IPR051465">
    <property type="entry name" value="Cell_Envelope_Struct_Comp"/>
</dbReference>
<protein>
    <recommendedName>
        <fullName evidence="2">SLH domain-containing protein</fullName>
    </recommendedName>
</protein>
<dbReference type="PANTHER" id="PTHR43308">
    <property type="entry name" value="OUTER MEMBRANE PROTEIN ALPHA-RELATED"/>
    <property type="match status" value="1"/>
</dbReference>
<sequence>MNKRLKRLLSILWIVTVFLFFVPAIAGSLTVNVSIDTNKNLVINGKTSANSYVTVKVLDPYGSIDYLDQTSTGADGIYEFKYSLSGKFEGVYTIYVYSKDVTSPVVKTVSYTTSQSSGTGATIILPSSPATSQQQQTQTQLQGQNQQQQQQQTQPMQVTVIKPQVETNGQVAVSKVDEKTLSQAVASAKINEKGEKVIEISVEAKGNVNEYEQVIPVKSVSGQNVVFNISTNVGQVKVPADVISSGVKVENLSVAVGKLTSDKLAEVKQTIGKNVELALKVEVKADGKVLSGDSIQKPIIVSSKYTPSIGVNTKYLAVMKVKEDGTVEPVASGMYFADSKVVAFRAKDSAKYVVVENHKTFEDIKDVSWAKEPVEVLASKGIVKGVNEKNFAPQKQITRADFLLLLVRALELNAQVKDNFNDVLPSDYYYEAAGVAKALGIVNGVGNGKFNPKGFITRQDMIVMADRALKIAGYKYSSSIKSIDTYVDASKVSNYAKESIQKFVSEGFIQGSNNSLKPTDNASRAEVAIIVYRLINSYYTQQLK</sequence>
<feature type="domain" description="SLH" evidence="2">
    <location>
        <begin position="421"/>
        <end position="479"/>
    </location>
</feature>
<dbReference type="RefSeq" id="WP_207180334.1">
    <property type="nucleotide sequence ID" value="NZ_AP024480.1"/>
</dbReference>
<dbReference type="PROSITE" id="PS51272">
    <property type="entry name" value="SLH"/>
    <property type="match status" value="3"/>
</dbReference>
<name>A0ABM7NJ96_9FIRM</name>
<keyword evidence="4" id="KW-1185">Reference proteome</keyword>
<feature type="domain" description="SLH" evidence="2">
    <location>
        <begin position="357"/>
        <end position="420"/>
    </location>
</feature>
<dbReference type="Proteomes" id="UP000663623">
    <property type="component" value="Chromosome"/>
</dbReference>
<dbReference type="EMBL" id="AP024480">
    <property type="protein sequence ID" value="BCS80169.1"/>
    <property type="molecule type" value="Genomic_DNA"/>
</dbReference>
<evidence type="ECO:0000256" key="1">
    <source>
        <dbReference type="SAM" id="MobiDB-lite"/>
    </source>
</evidence>
<feature type="compositionally biased region" description="Low complexity" evidence="1">
    <location>
        <begin position="131"/>
        <end position="149"/>
    </location>
</feature>
<evidence type="ECO:0000259" key="2">
    <source>
        <dbReference type="PROSITE" id="PS51272"/>
    </source>
</evidence>
<gene>
    <name evidence="3" type="ORF">CaldiYA01_01290</name>
</gene>
<proteinExistence type="predicted"/>
<feature type="domain" description="SLH" evidence="2">
    <location>
        <begin position="483"/>
        <end position="544"/>
    </location>
</feature>
<feature type="region of interest" description="Disordered" evidence="1">
    <location>
        <begin position="126"/>
        <end position="149"/>
    </location>
</feature>
<evidence type="ECO:0000313" key="4">
    <source>
        <dbReference type="Proteomes" id="UP000663623"/>
    </source>
</evidence>
<dbReference type="InterPro" id="IPR001119">
    <property type="entry name" value="SLH_dom"/>
</dbReference>
<accession>A0ABM7NJ96</accession>
<dbReference type="Pfam" id="PF00395">
    <property type="entry name" value="SLH"/>
    <property type="match status" value="3"/>
</dbReference>
<reference evidence="3 4" key="1">
    <citation type="submission" date="2021-02" db="EMBL/GenBank/DDBJ databases">
        <title>Nitrogen-fixing ability and nitrogen fixation related genes of thermophilic fermentative bacteria in the genus Caldicellulosiruptor.</title>
        <authorList>
            <person name="Chen Y."/>
            <person name="Nishihara A."/>
            <person name="Haruta S."/>
        </authorList>
    </citation>
    <scope>NUCLEOTIDE SEQUENCE [LARGE SCALE GENOMIC DNA]</scope>
    <source>
        <strain evidence="3 4">YA01</strain>
    </source>
</reference>
<organism evidence="3 4">
    <name type="scientific">Caldicellulosiruptor diazotrophicus</name>
    <dbReference type="NCBI Taxonomy" id="2806205"/>
    <lineage>
        <taxon>Bacteria</taxon>
        <taxon>Bacillati</taxon>
        <taxon>Bacillota</taxon>
        <taxon>Bacillota incertae sedis</taxon>
        <taxon>Caldicellulosiruptorales</taxon>
        <taxon>Caldicellulosiruptoraceae</taxon>
        <taxon>Caldicellulosiruptor</taxon>
    </lineage>
</organism>
<dbReference type="PANTHER" id="PTHR43308:SF5">
    <property type="entry name" value="S-LAYER PROTEIN _ PEPTIDOGLYCAN ENDO-BETA-N-ACETYLGLUCOSAMINIDASE"/>
    <property type="match status" value="1"/>
</dbReference>